<proteinExistence type="predicted"/>
<protein>
    <submittedName>
        <fullName evidence="1">Uncharacterized protein</fullName>
    </submittedName>
</protein>
<dbReference type="PANTHER" id="PTHR43205">
    <property type="entry name" value="PROSTAGLANDIN REDUCTASE"/>
    <property type="match status" value="1"/>
</dbReference>
<dbReference type="Proteomes" id="UP000075260">
    <property type="component" value="Unassembled WGS sequence"/>
</dbReference>
<dbReference type="GO" id="GO:0016628">
    <property type="term" value="F:oxidoreductase activity, acting on the CH-CH group of donors, NAD or NADP as acceptor"/>
    <property type="evidence" value="ECO:0007669"/>
    <property type="project" value="InterPro"/>
</dbReference>
<name>A0A150QKG9_SORCE</name>
<accession>A0A150QKG9</accession>
<dbReference type="InterPro" id="IPR011032">
    <property type="entry name" value="GroES-like_sf"/>
</dbReference>
<organism evidence="1 2">
    <name type="scientific">Sorangium cellulosum</name>
    <name type="common">Polyangium cellulosum</name>
    <dbReference type="NCBI Taxonomy" id="56"/>
    <lineage>
        <taxon>Bacteria</taxon>
        <taxon>Pseudomonadati</taxon>
        <taxon>Myxococcota</taxon>
        <taxon>Polyangia</taxon>
        <taxon>Polyangiales</taxon>
        <taxon>Polyangiaceae</taxon>
        <taxon>Sorangium</taxon>
    </lineage>
</organism>
<dbReference type="Pfam" id="PF13602">
    <property type="entry name" value="ADH_zinc_N_2"/>
    <property type="match status" value="1"/>
</dbReference>
<dbReference type="SUPFAM" id="SSF50129">
    <property type="entry name" value="GroES-like"/>
    <property type="match status" value="1"/>
</dbReference>
<dbReference type="InterPro" id="IPR045010">
    <property type="entry name" value="MDR_fam"/>
</dbReference>
<dbReference type="InterPro" id="IPR036291">
    <property type="entry name" value="NAD(P)-bd_dom_sf"/>
</dbReference>
<dbReference type="EMBL" id="JEMA01000571">
    <property type="protein sequence ID" value="KYF68443.1"/>
    <property type="molecule type" value="Genomic_DNA"/>
</dbReference>
<dbReference type="Gene3D" id="3.90.180.10">
    <property type="entry name" value="Medium-chain alcohol dehydrogenases, catalytic domain"/>
    <property type="match status" value="1"/>
</dbReference>
<evidence type="ECO:0000313" key="1">
    <source>
        <dbReference type="EMBL" id="KYF68443.1"/>
    </source>
</evidence>
<dbReference type="AlphaFoldDB" id="A0A150QKG9"/>
<dbReference type="Gene3D" id="3.40.50.720">
    <property type="entry name" value="NAD(P)-binding Rossmann-like Domain"/>
    <property type="match status" value="1"/>
</dbReference>
<evidence type="ECO:0000313" key="2">
    <source>
        <dbReference type="Proteomes" id="UP000075260"/>
    </source>
</evidence>
<sequence length="200" mass="22189">MYHDLDVFSSRQWGAWSWPRWSGRSPRSRARAWSASPGAPTTRRHAVEELGFDVCLDRRDPRLAERLAGARPGGIDVYFENVGGAVFDAALPLLNLGARVPVVGLIAHYNDEAPPPGPDRLPLVMTAVLQKRIRMQGLVILDHYGDRFDAFRRDMDAWVADGRVKLREDVVDGLESAPTAFMGLLEGRNFGKLVVRVGDG</sequence>
<reference evidence="1 2" key="1">
    <citation type="submission" date="2014-02" db="EMBL/GenBank/DDBJ databases">
        <title>The small core and large imbalanced accessory genome model reveals a collaborative survival strategy of Sorangium cellulosum strains in nature.</title>
        <authorList>
            <person name="Han K."/>
            <person name="Peng R."/>
            <person name="Blom J."/>
            <person name="Li Y.-Z."/>
        </authorList>
    </citation>
    <scope>NUCLEOTIDE SEQUENCE [LARGE SCALE GENOMIC DNA]</scope>
    <source>
        <strain evidence="1 2">So0008-312</strain>
    </source>
</reference>
<dbReference type="PANTHER" id="PTHR43205:SF7">
    <property type="entry name" value="PROSTAGLANDIN REDUCTASE 1"/>
    <property type="match status" value="1"/>
</dbReference>
<comment type="caution">
    <text evidence="1">The sequence shown here is derived from an EMBL/GenBank/DDBJ whole genome shotgun (WGS) entry which is preliminary data.</text>
</comment>
<gene>
    <name evidence="1" type="ORF">BE15_10620</name>
</gene>
<dbReference type="SUPFAM" id="SSF51735">
    <property type="entry name" value="NAD(P)-binding Rossmann-fold domains"/>
    <property type="match status" value="1"/>
</dbReference>